<dbReference type="InterPro" id="IPR029154">
    <property type="entry name" value="HIBADH-like_NADP-bd"/>
</dbReference>
<evidence type="ECO:0000313" key="8">
    <source>
        <dbReference type="Proteomes" id="UP000193648"/>
    </source>
</evidence>
<dbReference type="InterPro" id="IPR013328">
    <property type="entry name" value="6PGD_dom2"/>
</dbReference>
<dbReference type="PANTHER" id="PTHR43580:SF8">
    <property type="entry name" value="6-PHOSPHOGLUCONATE DEHYDROGENASE NADP-BINDING DOMAIN-CONTAINING PROTEIN-RELATED"/>
    <property type="match status" value="1"/>
</dbReference>
<gene>
    <name evidence="7" type="ORF">BCR41DRAFT_346843</name>
</gene>
<dbReference type="SUPFAM" id="SSF51735">
    <property type="entry name" value="NAD(P)-binding Rossmann-fold domains"/>
    <property type="match status" value="1"/>
</dbReference>
<dbReference type="Pfam" id="PF14833">
    <property type="entry name" value="NAD_binding_11"/>
    <property type="match status" value="1"/>
</dbReference>
<dbReference type="RefSeq" id="XP_021885206.1">
    <property type="nucleotide sequence ID" value="XM_022022972.1"/>
</dbReference>
<feature type="domain" description="3-hydroxyisobutyrate dehydrogenase-like NAD-binding" evidence="6">
    <location>
        <begin position="194"/>
        <end position="312"/>
    </location>
</feature>
<dbReference type="Gene3D" id="1.10.1040.10">
    <property type="entry name" value="N-(1-d-carboxylethyl)-l-norvaline Dehydrogenase, domain 2"/>
    <property type="match status" value="1"/>
</dbReference>
<dbReference type="InterPro" id="IPR036291">
    <property type="entry name" value="NAD(P)-bd_dom_sf"/>
</dbReference>
<dbReference type="EMBL" id="MCFF01000004">
    <property type="protein sequence ID" value="ORZ27479.1"/>
    <property type="molecule type" value="Genomic_DNA"/>
</dbReference>
<name>A0A1Y2GYV3_9FUNG</name>
<dbReference type="InterPro" id="IPR051265">
    <property type="entry name" value="HIBADH-related_NP60_sf"/>
</dbReference>
<dbReference type="GeneID" id="33564816"/>
<feature type="active site" evidence="4">
    <location>
        <position position="196"/>
    </location>
</feature>
<dbReference type="PANTHER" id="PTHR43580">
    <property type="entry name" value="OXIDOREDUCTASE GLYR1-RELATED"/>
    <property type="match status" value="1"/>
</dbReference>
<evidence type="ECO:0000256" key="3">
    <source>
        <dbReference type="ARBA" id="ARBA00023027"/>
    </source>
</evidence>
<evidence type="ECO:0000259" key="5">
    <source>
        <dbReference type="Pfam" id="PF03446"/>
    </source>
</evidence>
<accession>A0A1Y2GYV3</accession>
<evidence type="ECO:0000256" key="2">
    <source>
        <dbReference type="ARBA" id="ARBA00023002"/>
    </source>
</evidence>
<feature type="domain" description="6-phosphogluconate dehydrogenase NADP-binding" evidence="5">
    <location>
        <begin position="9"/>
        <end position="182"/>
    </location>
</feature>
<dbReference type="Pfam" id="PF03446">
    <property type="entry name" value="NAD_binding_2"/>
    <property type="match status" value="1"/>
</dbReference>
<protein>
    <recommendedName>
        <fullName evidence="9">6-phosphogluconate dehydrogenase</fullName>
    </recommendedName>
</protein>
<dbReference type="GO" id="GO:0016491">
    <property type="term" value="F:oxidoreductase activity"/>
    <property type="evidence" value="ECO:0007669"/>
    <property type="project" value="UniProtKB-KW"/>
</dbReference>
<evidence type="ECO:0000256" key="1">
    <source>
        <dbReference type="ARBA" id="ARBA00007598"/>
    </source>
</evidence>
<dbReference type="PIRSF" id="PIRSF000103">
    <property type="entry name" value="HIBADH"/>
    <property type="match status" value="1"/>
</dbReference>
<comment type="caution">
    <text evidence="7">The sequence shown here is derived from an EMBL/GenBank/DDBJ whole genome shotgun (WGS) entry which is preliminary data.</text>
</comment>
<comment type="similarity">
    <text evidence="1">Belongs to the HIBADH-related family. NP60 subfamily.</text>
</comment>
<dbReference type="InterPro" id="IPR015815">
    <property type="entry name" value="HIBADH-related"/>
</dbReference>
<dbReference type="Gene3D" id="3.40.50.720">
    <property type="entry name" value="NAD(P)-binding Rossmann-like Domain"/>
    <property type="match status" value="1"/>
</dbReference>
<dbReference type="GO" id="GO:0051287">
    <property type="term" value="F:NAD binding"/>
    <property type="evidence" value="ECO:0007669"/>
    <property type="project" value="InterPro"/>
</dbReference>
<evidence type="ECO:0000256" key="4">
    <source>
        <dbReference type="PIRSR" id="PIRSR000103-1"/>
    </source>
</evidence>
<dbReference type="AlphaFoldDB" id="A0A1Y2GYV3"/>
<dbReference type="InParanoid" id="A0A1Y2GYV3"/>
<dbReference type="InterPro" id="IPR008927">
    <property type="entry name" value="6-PGluconate_DH-like_C_sf"/>
</dbReference>
<keyword evidence="2" id="KW-0560">Oxidoreductase</keyword>
<evidence type="ECO:0008006" key="9">
    <source>
        <dbReference type="Google" id="ProtNLM"/>
    </source>
</evidence>
<organism evidence="7 8">
    <name type="scientific">Lobosporangium transversale</name>
    <dbReference type="NCBI Taxonomy" id="64571"/>
    <lineage>
        <taxon>Eukaryota</taxon>
        <taxon>Fungi</taxon>
        <taxon>Fungi incertae sedis</taxon>
        <taxon>Mucoromycota</taxon>
        <taxon>Mortierellomycotina</taxon>
        <taxon>Mortierellomycetes</taxon>
        <taxon>Mortierellales</taxon>
        <taxon>Mortierellaceae</taxon>
        <taxon>Lobosporangium</taxon>
    </lineage>
</organism>
<dbReference type="STRING" id="64571.A0A1Y2GYV3"/>
<evidence type="ECO:0000259" key="6">
    <source>
        <dbReference type="Pfam" id="PF14833"/>
    </source>
</evidence>
<dbReference type="InterPro" id="IPR006115">
    <property type="entry name" value="6PGDH_NADP-bd"/>
</dbReference>
<keyword evidence="3" id="KW-0520">NAD</keyword>
<sequence>MAQDSQDIKIGWIGLGEMGLGMATNLQKYLSSKSSPSSSPSQQYNLTVWNRSPGKTEIVEALGAKKASSLQELVLESNVIFTSLANDAAVLSVYQELFSSLTKLRIKTPLIFVETSTIHPRTAQQLSDRLKSLAPQHSYLQCPVFGRPPAAQAGELVWVATGPPEPISRLRPYFESMSKSIIDLKTPDVKVASSFKLIGNFFVAGTIELLAEGLSLAEKTGVDQEAVLKFIQLFFPAPSWTGYSQKMVEGSIMSKEGGFSVDLGMKDVGHIRDLAKDNGAHVPTADLMYQHLTTLKDQGKGSQDWGSVIQVLRKGPPSS</sequence>
<dbReference type="GO" id="GO:0050661">
    <property type="term" value="F:NADP binding"/>
    <property type="evidence" value="ECO:0007669"/>
    <property type="project" value="InterPro"/>
</dbReference>
<reference evidence="7 8" key="1">
    <citation type="submission" date="2016-07" db="EMBL/GenBank/DDBJ databases">
        <title>Pervasive Adenine N6-methylation of Active Genes in Fungi.</title>
        <authorList>
            <consortium name="DOE Joint Genome Institute"/>
            <person name="Mondo S.J."/>
            <person name="Dannebaum R.O."/>
            <person name="Kuo R.C."/>
            <person name="Labutti K."/>
            <person name="Haridas S."/>
            <person name="Kuo A."/>
            <person name="Salamov A."/>
            <person name="Ahrendt S.R."/>
            <person name="Lipzen A."/>
            <person name="Sullivan W."/>
            <person name="Andreopoulos W.B."/>
            <person name="Clum A."/>
            <person name="Lindquist E."/>
            <person name="Daum C."/>
            <person name="Ramamoorthy G.K."/>
            <person name="Gryganskyi A."/>
            <person name="Culley D."/>
            <person name="Magnuson J.K."/>
            <person name="James T.Y."/>
            <person name="O'Malley M.A."/>
            <person name="Stajich J.E."/>
            <person name="Spatafora J.W."/>
            <person name="Visel A."/>
            <person name="Grigoriev I.V."/>
        </authorList>
    </citation>
    <scope>NUCLEOTIDE SEQUENCE [LARGE SCALE GENOMIC DNA]</scope>
    <source>
        <strain evidence="7 8">NRRL 3116</strain>
    </source>
</reference>
<dbReference type="Proteomes" id="UP000193648">
    <property type="component" value="Unassembled WGS sequence"/>
</dbReference>
<evidence type="ECO:0000313" key="7">
    <source>
        <dbReference type="EMBL" id="ORZ27479.1"/>
    </source>
</evidence>
<keyword evidence="8" id="KW-1185">Reference proteome</keyword>
<dbReference type="OrthoDB" id="435038at2759"/>
<dbReference type="SUPFAM" id="SSF48179">
    <property type="entry name" value="6-phosphogluconate dehydrogenase C-terminal domain-like"/>
    <property type="match status" value="1"/>
</dbReference>
<proteinExistence type="inferred from homology"/>